<sequence length="46" mass="5337">MRHQGSCLQRYRDNLFIMLVRVIKPSPLGIRVTASYPIIRTDNSYG</sequence>
<evidence type="ECO:0000313" key="2">
    <source>
        <dbReference type="Proteomes" id="UP000320055"/>
    </source>
</evidence>
<name>A0A563VMC3_9CYAN</name>
<reference evidence="1 2" key="1">
    <citation type="submission" date="2019-01" db="EMBL/GenBank/DDBJ databases">
        <authorList>
            <person name="Brito A."/>
        </authorList>
    </citation>
    <scope>NUCLEOTIDE SEQUENCE [LARGE SCALE GENOMIC DNA]</scope>
    <source>
        <strain evidence="1">1</strain>
    </source>
</reference>
<organism evidence="1 2">
    <name type="scientific">Hyella patelloides LEGE 07179</name>
    <dbReference type="NCBI Taxonomy" id="945734"/>
    <lineage>
        <taxon>Bacteria</taxon>
        <taxon>Bacillati</taxon>
        <taxon>Cyanobacteriota</taxon>
        <taxon>Cyanophyceae</taxon>
        <taxon>Pleurocapsales</taxon>
        <taxon>Hyellaceae</taxon>
        <taxon>Hyella</taxon>
    </lineage>
</organism>
<gene>
    <name evidence="1" type="ORF">H1P_1540015</name>
</gene>
<dbReference type="AlphaFoldDB" id="A0A563VMC3"/>
<dbReference type="Proteomes" id="UP000320055">
    <property type="component" value="Unassembled WGS sequence"/>
</dbReference>
<proteinExistence type="predicted"/>
<keyword evidence="2" id="KW-1185">Reference proteome</keyword>
<dbReference type="EMBL" id="CAACVJ010000062">
    <property type="protein sequence ID" value="VEP12579.1"/>
    <property type="molecule type" value="Genomic_DNA"/>
</dbReference>
<accession>A0A563VMC3</accession>
<protein>
    <submittedName>
        <fullName evidence="1">Uncharacterized protein</fullName>
    </submittedName>
</protein>
<evidence type="ECO:0000313" key="1">
    <source>
        <dbReference type="EMBL" id="VEP12579.1"/>
    </source>
</evidence>